<proteinExistence type="inferred from homology"/>
<keyword evidence="2 4" id="KW-0547">Nucleotide-binding</keyword>
<evidence type="ECO:0000256" key="3">
    <source>
        <dbReference type="ARBA" id="ARBA00022840"/>
    </source>
</evidence>
<dbReference type="PIRSF" id="PIRSF006806">
    <property type="entry name" value="FTHF_cligase"/>
    <property type="match status" value="1"/>
</dbReference>
<feature type="binding site" evidence="4">
    <location>
        <begin position="7"/>
        <end position="11"/>
    </location>
    <ligand>
        <name>ATP</name>
        <dbReference type="ChEBI" id="CHEBI:30616"/>
    </ligand>
</feature>
<dbReference type="AlphaFoldDB" id="A0A098EGJ7"/>
<dbReference type="InterPro" id="IPR024185">
    <property type="entry name" value="FTHF_cligase-like_sf"/>
</dbReference>
<dbReference type="SUPFAM" id="SSF100950">
    <property type="entry name" value="NagB/RpiA/CoA transferase-like"/>
    <property type="match status" value="1"/>
</dbReference>
<dbReference type="RefSeq" id="WP_060757895.1">
    <property type="nucleotide sequence ID" value="NZ_CCXQ01000120.1"/>
</dbReference>
<dbReference type="GO" id="GO:0035999">
    <property type="term" value="P:tetrahydrofolate interconversion"/>
    <property type="evidence" value="ECO:0007669"/>
    <property type="project" value="TreeGrafter"/>
</dbReference>
<feature type="binding site" evidence="4">
    <location>
        <begin position="118"/>
        <end position="126"/>
    </location>
    <ligand>
        <name>ATP</name>
        <dbReference type="ChEBI" id="CHEBI:30616"/>
    </ligand>
</feature>
<dbReference type="PANTHER" id="PTHR23407:SF1">
    <property type="entry name" value="5-FORMYLTETRAHYDROFOLATE CYCLO-LIGASE"/>
    <property type="match status" value="1"/>
</dbReference>
<comment type="catalytic activity">
    <reaction evidence="5">
        <text>(6S)-5-formyl-5,6,7,8-tetrahydrofolate + ATP = (6R)-5,10-methenyltetrahydrofolate + ADP + phosphate</text>
        <dbReference type="Rhea" id="RHEA:10488"/>
        <dbReference type="ChEBI" id="CHEBI:30616"/>
        <dbReference type="ChEBI" id="CHEBI:43474"/>
        <dbReference type="ChEBI" id="CHEBI:57455"/>
        <dbReference type="ChEBI" id="CHEBI:57457"/>
        <dbReference type="ChEBI" id="CHEBI:456216"/>
        <dbReference type="EC" id="6.3.3.2"/>
    </reaction>
</comment>
<keyword evidence="6" id="KW-0436">Ligase</keyword>
<comment type="similarity">
    <text evidence="1 5">Belongs to the 5-formyltetrahydrofolate cyclo-ligase family.</text>
</comment>
<dbReference type="GO" id="GO:0030272">
    <property type="term" value="F:5-formyltetrahydrofolate cyclo-ligase activity"/>
    <property type="evidence" value="ECO:0007669"/>
    <property type="project" value="UniProtKB-EC"/>
</dbReference>
<dbReference type="PANTHER" id="PTHR23407">
    <property type="entry name" value="ATPASE INHIBITOR/5-FORMYLTETRAHYDROFOLATE CYCLO-LIGASE"/>
    <property type="match status" value="1"/>
</dbReference>
<dbReference type="EMBL" id="CCXQ01000120">
    <property type="protein sequence ID" value="CEG20907.1"/>
    <property type="molecule type" value="Genomic_DNA"/>
</dbReference>
<dbReference type="Pfam" id="PF01812">
    <property type="entry name" value="5-FTHF_cyc-lig"/>
    <property type="match status" value="1"/>
</dbReference>
<keyword evidence="5" id="KW-0460">Magnesium</keyword>
<evidence type="ECO:0000256" key="1">
    <source>
        <dbReference type="ARBA" id="ARBA00010638"/>
    </source>
</evidence>
<dbReference type="EC" id="6.3.3.2" evidence="5"/>
<dbReference type="InterPro" id="IPR037171">
    <property type="entry name" value="NagB/RpiA_transferase-like"/>
</dbReference>
<gene>
    <name evidence="6" type="primary">ygfA</name>
    <name evidence="6" type="ORF">ANAPHAGO_00098</name>
</gene>
<dbReference type="NCBIfam" id="TIGR02727">
    <property type="entry name" value="MTHFS_bact"/>
    <property type="match status" value="1"/>
</dbReference>
<evidence type="ECO:0000256" key="2">
    <source>
        <dbReference type="ARBA" id="ARBA00022741"/>
    </source>
</evidence>
<reference evidence="6 7" key="1">
    <citation type="submission" date="2014-09" db="EMBL/GenBank/DDBJ databases">
        <authorList>
            <person name="Loux Valentin"/>
            <person name="Dugat Thibaut"/>
        </authorList>
    </citation>
    <scope>NUCLEOTIDE SEQUENCE [LARGE SCALE GENOMIC DNA]</scope>
    <source>
        <strain evidence="6 7">BOV-10_179</strain>
    </source>
</reference>
<dbReference type="GO" id="GO:0005524">
    <property type="term" value="F:ATP binding"/>
    <property type="evidence" value="ECO:0007669"/>
    <property type="project" value="UniProtKB-KW"/>
</dbReference>
<feature type="binding site" evidence="4">
    <location>
        <position position="56"/>
    </location>
    <ligand>
        <name>substrate</name>
    </ligand>
</feature>
<evidence type="ECO:0000313" key="7">
    <source>
        <dbReference type="Proteomes" id="UP000055047"/>
    </source>
</evidence>
<dbReference type="Proteomes" id="UP000055047">
    <property type="component" value="Unassembled WGS sequence"/>
</dbReference>
<comment type="cofactor">
    <cofactor evidence="5">
        <name>Mg(2+)</name>
        <dbReference type="ChEBI" id="CHEBI:18420"/>
    </cofactor>
</comment>
<keyword evidence="3 4" id="KW-0067">ATP-binding</keyword>
<dbReference type="GO" id="GO:0046872">
    <property type="term" value="F:metal ion binding"/>
    <property type="evidence" value="ECO:0007669"/>
    <property type="project" value="UniProtKB-KW"/>
</dbReference>
<sequence length="174" mass="19820">MDHLEEKVRLRKEYRKLRKAVTTVADAAQMLLQNTISILSFGNHDIVSGYIPVDGEIDVLPLMNFISKTSVVLVPEVKKDSRMLTFRRWFSGINELGEALSPNILLIPLVAFDRRLYRLGFGGGYYDYTIEHLKRRGQCKCVGIAYDLQLCANLPVCEHDQKLDLVITEKGVYS</sequence>
<dbReference type="Gene3D" id="3.40.50.10420">
    <property type="entry name" value="NagB/RpiA/CoA transferase-like"/>
    <property type="match status" value="1"/>
</dbReference>
<protein>
    <recommendedName>
        <fullName evidence="5">5-formyltetrahydrofolate cyclo-ligase</fullName>
        <ecNumber evidence="5">6.3.3.2</ecNumber>
    </recommendedName>
</protein>
<evidence type="ECO:0000256" key="4">
    <source>
        <dbReference type="PIRSR" id="PIRSR006806-1"/>
    </source>
</evidence>
<evidence type="ECO:0000313" key="6">
    <source>
        <dbReference type="EMBL" id="CEG20907.1"/>
    </source>
</evidence>
<dbReference type="InterPro" id="IPR002698">
    <property type="entry name" value="FTHF_cligase"/>
</dbReference>
<evidence type="ECO:0000256" key="5">
    <source>
        <dbReference type="RuleBase" id="RU361279"/>
    </source>
</evidence>
<accession>A0A098EGJ7</accession>
<organism evidence="6 7">
    <name type="scientific">Anaplasma phagocytophilum</name>
    <name type="common">Ehrlichia phagocytophila</name>
    <dbReference type="NCBI Taxonomy" id="948"/>
    <lineage>
        <taxon>Bacteria</taxon>
        <taxon>Pseudomonadati</taxon>
        <taxon>Pseudomonadota</taxon>
        <taxon>Alphaproteobacteria</taxon>
        <taxon>Rickettsiales</taxon>
        <taxon>Anaplasmataceae</taxon>
        <taxon>Anaplasma</taxon>
        <taxon>phagocytophilum group</taxon>
    </lineage>
</organism>
<feature type="binding site" evidence="4">
    <location>
        <position position="51"/>
    </location>
    <ligand>
        <name>substrate</name>
    </ligand>
</feature>
<keyword evidence="5" id="KW-0479">Metal-binding</keyword>
<dbReference type="GO" id="GO:0009396">
    <property type="term" value="P:folic acid-containing compound biosynthetic process"/>
    <property type="evidence" value="ECO:0007669"/>
    <property type="project" value="TreeGrafter"/>
</dbReference>
<name>A0A098EGJ7_ANAPH</name>